<proteinExistence type="predicted"/>
<keyword evidence="1" id="KW-0973">c-di-GMP</keyword>
<evidence type="ECO:0000313" key="3">
    <source>
        <dbReference type="EMBL" id="TDR22480.1"/>
    </source>
</evidence>
<dbReference type="EMBL" id="SNZB01000002">
    <property type="protein sequence ID" value="TDR22480.1"/>
    <property type="molecule type" value="Genomic_DNA"/>
</dbReference>
<keyword evidence="4" id="KW-1185">Reference proteome</keyword>
<dbReference type="SUPFAM" id="SSF141371">
    <property type="entry name" value="PilZ domain-like"/>
    <property type="match status" value="1"/>
</dbReference>
<name>A0A4R6XVP2_9GAMM</name>
<dbReference type="PIRSF" id="PIRSF028141">
    <property type="entry name" value="C-di-GMP_BP_PA4608"/>
    <property type="match status" value="1"/>
</dbReference>
<evidence type="ECO:0000259" key="2">
    <source>
        <dbReference type="Pfam" id="PF07238"/>
    </source>
</evidence>
<organism evidence="3 4">
    <name type="scientific">Marinicella litoralis</name>
    <dbReference type="NCBI Taxonomy" id="644220"/>
    <lineage>
        <taxon>Bacteria</taxon>
        <taxon>Pseudomonadati</taxon>
        <taxon>Pseudomonadota</taxon>
        <taxon>Gammaproteobacteria</taxon>
        <taxon>Lysobacterales</taxon>
        <taxon>Marinicellaceae</taxon>
        <taxon>Marinicella</taxon>
    </lineage>
</organism>
<comment type="function">
    <text evidence="1">Binds the second messenger bis-(3'-5') cyclic dimeric guanosine monophosphate (c-di-GMP). Can bind two c-di-GMP molecules per monomer. May play a role in bacterial second-messenger regulated processes. Binding to c-di-GMP induces a conformational change of the C- and N-termini resulting in the exposure of a highly negative surface on one side of the protein to a possible effector protein.</text>
</comment>
<protein>
    <recommendedName>
        <fullName evidence="1">Cyclic diguanosine monophosphate-binding protein</fullName>
        <shortName evidence="1">c-di-GMP-binding protein</shortName>
    </recommendedName>
    <alternativeName>
        <fullName evidence="1">Pilz domain-containing protein</fullName>
    </alternativeName>
</protein>
<dbReference type="Proteomes" id="UP000295724">
    <property type="component" value="Unassembled WGS sequence"/>
</dbReference>
<dbReference type="GO" id="GO:0035438">
    <property type="term" value="F:cyclic-di-GMP binding"/>
    <property type="evidence" value="ECO:0007669"/>
    <property type="project" value="InterPro"/>
</dbReference>
<feature type="domain" description="PilZ" evidence="2">
    <location>
        <begin position="17"/>
        <end position="112"/>
    </location>
</feature>
<dbReference type="OrthoDB" id="5298508at2"/>
<dbReference type="InterPro" id="IPR009875">
    <property type="entry name" value="PilZ_domain"/>
</dbReference>
<reference evidence="3 4" key="1">
    <citation type="submission" date="2019-03" db="EMBL/GenBank/DDBJ databases">
        <title>Genomic Encyclopedia of Type Strains, Phase IV (KMG-IV): sequencing the most valuable type-strain genomes for metagenomic binning, comparative biology and taxonomic classification.</title>
        <authorList>
            <person name="Goeker M."/>
        </authorList>
    </citation>
    <scope>NUCLEOTIDE SEQUENCE [LARGE SCALE GENOMIC DNA]</scope>
    <source>
        <strain evidence="3 4">DSM 25488</strain>
    </source>
</reference>
<dbReference type="InterPro" id="IPR027021">
    <property type="entry name" value="C-di-GMP_BP_PA4608"/>
</dbReference>
<sequence length="131" mass="15025">MKKSNTIRFMKNNSTSERRRFTRIPLMKDVTLYTGMESWVSQIHDLSLKGALLSCPTEHTVKNGDLLRLSIPVENSPAIIMNIQVVHTNGETFGVEWTQIDMDSFASLKRTIELNIKEKESLREDIKTLSE</sequence>
<keyword evidence="1" id="KW-0547">Nucleotide-binding</keyword>
<dbReference type="AlphaFoldDB" id="A0A4R6XVP2"/>
<gene>
    <name evidence="3" type="ORF">C8D91_0971</name>
</gene>
<dbReference type="Gene3D" id="2.40.10.220">
    <property type="entry name" value="predicted glycosyltransferase like domains"/>
    <property type="match status" value="1"/>
</dbReference>
<evidence type="ECO:0000313" key="4">
    <source>
        <dbReference type="Proteomes" id="UP000295724"/>
    </source>
</evidence>
<comment type="caution">
    <text evidence="3">The sequence shown here is derived from an EMBL/GenBank/DDBJ whole genome shotgun (WGS) entry which is preliminary data.</text>
</comment>
<comment type="subunit">
    <text evidence="1">Monomer in both c-di-GMP-bound and free forms.</text>
</comment>
<dbReference type="Pfam" id="PF07238">
    <property type="entry name" value="PilZ"/>
    <property type="match status" value="1"/>
</dbReference>
<accession>A0A4R6XVP2</accession>
<evidence type="ECO:0000256" key="1">
    <source>
        <dbReference type="PIRNR" id="PIRNR028141"/>
    </source>
</evidence>